<name>A0ABQ5A8I0_9ASTR</name>
<reference evidence="1" key="1">
    <citation type="journal article" date="2022" name="Int. J. Mol. Sci.">
        <title>Draft Genome of Tanacetum Coccineum: Genomic Comparison of Closely Related Tanacetum-Family Plants.</title>
        <authorList>
            <person name="Yamashiro T."/>
            <person name="Shiraishi A."/>
            <person name="Nakayama K."/>
            <person name="Satake H."/>
        </authorList>
    </citation>
    <scope>NUCLEOTIDE SEQUENCE</scope>
</reference>
<evidence type="ECO:0000313" key="2">
    <source>
        <dbReference type="Proteomes" id="UP001151760"/>
    </source>
</evidence>
<evidence type="ECO:0000313" key="1">
    <source>
        <dbReference type="EMBL" id="GJS97353.1"/>
    </source>
</evidence>
<proteinExistence type="predicted"/>
<dbReference type="EMBL" id="BQNB010011956">
    <property type="protein sequence ID" value="GJS97353.1"/>
    <property type="molecule type" value="Genomic_DNA"/>
</dbReference>
<keyword evidence="2" id="KW-1185">Reference proteome</keyword>
<organism evidence="1 2">
    <name type="scientific">Tanacetum coccineum</name>
    <dbReference type="NCBI Taxonomy" id="301880"/>
    <lineage>
        <taxon>Eukaryota</taxon>
        <taxon>Viridiplantae</taxon>
        <taxon>Streptophyta</taxon>
        <taxon>Embryophyta</taxon>
        <taxon>Tracheophyta</taxon>
        <taxon>Spermatophyta</taxon>
        <taxon>Magnoliopsida</taxon>
        <taxon>eudicotyledons</taxon>
        <taxon>Gunneridae</taxon>
        <taxon>Pentapetalae</taxon>
        <taxon>asterids</taxon>
        <taxon>campanulids</taxon>
        <taxon>Asterales</taxon>
        <taxon>Asteraceae</taxon>
        <taxon>Asteroideae</taxon>
        <taxon>Anthemideae</taxon>
        <taxon>Anthemidinae</taxon>
        <taxon>Tanacetum</taxon>
    </lineage>
</organism>
<accession>A0ABQ5A8I0</accession>
<sequence length="121" mass="13408">MAPKDQPKFCPSCVESNLPSSTSCRHLPALTRILGQESSTTTASYEAVKPHLRKSQYHGHEMVMVERVSEEVVMNVERDVMVVGVGKANTLQQLPRRGTTTNNKKVLAPGFGWNPSRCARE</sequence>
<dbReference type="Proteomes" id="UP001151760">
    <property type="component" value="Unassembled WGS sequence"/>
</dbReference>
<comment type="caution">
    <text evidence="1">The sequence shown here is derived from an EMBL/GenBank/DDBJ whole genome shotgun (WGS) entry which is preliminary data.</text>
</comment>
<reference evidence="1" key="2">
    <citation type="submission" date="2022-01" db="EMBL/GenBank/DDBJ databases">
        <authorList>
            <person name="Yamashiro T."/>
            <person name="Shiraishi A."/>
            <person name="Satake H."/>
            <person name="Nakayama K."/>
        </authorList>
    </citation>
    <scope>NUCLEOTIDE SEQUENCE</scope>
</reference>
<gene>
    <name evidence="1" type="ORF">Tco_0804321</name>
</gene>
<protein>
    <submittedName>
        <fullName evidence="1">Uncharacterized protein</fullName>
    </submittedName>
</protein>